<dbReference type="CDD" id="cd10789">
    <property type="entry name" value="GH38N_AMII_ER_cytosolic"/>
    <property type="match status" value="1"/>
</dbReference>
<sequence>MFFEIERIGKLLEEIKKLRYVKSTTIENILIKEGFFKEVDEVDKSDEPFRKFNKDDRWGGKDKYAWFRSEFVVTEEYADKKLVYQVLTGKEGEWDANNPQFLIFVNGKLVQGLDINHTEIVLTNNSKLGEKIAVDLQAYSGTFDSLSECRNTVSVFDDTVEKLYYDIYVPLEVIKLLPKENKDRIDTIKFLTKAVNMLDLRKPYNEEFYNNINEALDFLENKYYHEFCGDKSVVAKCVGHTHIDVAWLWDLDQTRLKVQRSFSTVLELMNHYDDYKFMSSQPQLYKFLKEDRPDVYEQIKERIKEGRWEPEGAMWVEADCNLSSGESLVRQIVYGKQFFRNEFGVENKILWLPDVFGYSAALPQILKKSSVDYFMTTKISWNEYNKLPYDTFMWEGLDGSEVLTHFITTANFDDLPERFFTTYNGYIDPKSVKGAWERYQQKDLSDEVLISYGFGDGGGGPTKDMLEISKRLEKGIKGCPAVKLTSATDFFENLDKNVSDDPKLPSWVGELYFEYHRGTLTSMARNKRYNRKSEFLYEEIEWLSSMANLVEGTPYPKDDIYNGWEIICLNEFHDIIPGSSIKKVYEDSKEQYEEIIAKGTDIKNNSVDAIVKNIGIDEKSIVVFNPLSFDRSEVIDFDYKEEVSVYDNDEKLLTTYKDGTVSFYAEIPAKGYKTFVIRKEENNNDEPLTVEVNHLENKFFDIRLDDNANITSLIDKRVNRQVLKEGQRGNVLQAFEDKPHNWDAWDINIYYQEKMWEINNVESVNVVEKSPLKATLEIKRKFLDSTIVQLMTIYNEIPRIDFDTTIDWKEKHILVKAAFPVDIHTEKATYDIQFGNVERPTHWNTSWDTAKFEVCGHKWADLSEDDYGISLLNDCKYGHDIKDGNMRLTLLKSPTSPNEDADREIHNFKYSLYPHVGNWKNGGTVQQAYEINVPVHTCIADASEGSMPNELSFMKMDKENVIAEVVKMGEYDEEIVIRVHECYNRRSNVNIKFFRDIKKVTECDLEEIKEYNNIETSNGEFQFEIKPFEIKTFKLQLN</sequence>
<dbReference type="EMBL" id="BRLB01000004">
    <property type="protein sequence ID" value="GKX29426.1"/>
    <property type="molecule type" value="Genomic_DNA"/>
</dbReference>
<organism evidence="6 7">
    <name type="scientific">Vallitalea longa</name>
    <dbReference type="NCBI Taxonomy" id="2936439"/>
    <lineage>
        <taxon>Bacteria</taxon>
        <taxon>Bacillati</taxon>
        <taxon>Bacillota</taxon>
        <taxon>Clostridia</taxon>
        <taxon>Lachnospirales</taxon>
        <taxon>Vallitaleaceae</taxon>
        <taxon>Vallitalea</taxon>
    </lineage>
</organism>
<dbReference type="InterPro" id="IPR000602">
    <property type="entry name" value="Glyco_hydro_38_N"/>
</dbReference>
<comment type="caution">
    <text evidence="6">The sequence shown here is derived from an EMBL/GenBank/DDBJ whole genome shotgun (WGS) entry which is preliminary data.</text>
</comment>
<dbReference type="FunFam" id="1.20.1270.50:FF:000004">
    <property type="entry name" value="alpha-mannosidase 2C1 isoform X1"/>
    <property type="match status" value="1"/>
</dbReference>
<dbReference type="Pfam" id="PF09261">
    <property type="entry name" value="Alpha-mann_mid"/>
    <property type="match status" value="1"/>
</dbReference>
<dbReference type="Gene3D" id="2.60.40.2220">
    <property type="match status" value="1"/>
</dbReference>
<dbReference type="InterPro" id="IPR015341">
    <property type="entry name" value="Glyco_hydro_38_cen"/>
</dbReference>
<protein>
    <submittedName>
        <fullName evidence="6">Alpha-mannosidase</fullName>
    </submittedName>
</protein>
<keyword evidence="7" id="KW-1185">Reference proteome</keyword>
<dbReference type="Pfam" id="PF17677">
    <property type="entry name" value="Glyco_hydro38C2"/>
    <property type="match status" value="1"/>
</dbReference>
<dbReference type="Pfam" id="PF01074">
    <property type="entry name" value="Glyco_hydro_38N"/>
    <property type="match status" value="1"/>
</dbReference>
<dbReference type="FunFam" id="2.70.98.30:FF:000010">
    <property type="entry name" value="Cytosolic alpha-mannosidase"/>
    <property type="match status" value="1"/>
</dbReference>
<evidence type="ECO:0000256" key="3">
    <source>
        <dbReference type="ARBA" id="ARBA00022801"/>
    </source>
</evidence>
<dbReference type="Gene3D" id="1.20.1270.50">
    <property type="entry name" value="Glycoside hydrolase family 38, central domain"/>
    <property type="match status" value="1"/>
</dbReference>
<dbReference type="InterPro" id="IPR011330">
    <property type="entry name" value="Glyco_hydro/deAcase_b/a-brl"/>
</dbReference>
<dbReference type="RefSeq" id="WP_281814908.1">
    <property type="nucleotide sequence ID" value="NZ_BRLB01000004.1"/>
</dbReference>
<dbReference type="SUPFAM" id="SSF88713">
    <property type="entry name" value="Glycoside hydrolase/deacetylase"/>
    <property type="match status" value="1"/>
</dbReference>
<evidence type="ECO:0000259" key="5">
    <source>
        <dbReference type="SMART" id="SM00872"/>
    </source>
</evidence>
<dbReference type="SMART" id="SM00872">
    <property type="entry name" value="Alpha-mann_mid"/>
    <property type="match status" value="1"/>
</dbReference>
<dbReference type="Pfam" id="PF07748">
    <property type="entry name" value="Glyco_hydro_38C"/>
    <property type="match status" value="1"/>
</dbReference>
<dbReference type="PANTHER" id="PTHR46017:SF1">
    <property type="entry name" value="ALPHA-MANNOSIDASE 2C1"/>
    <property type="match status" value="1"/>
</dbReference>
<dbReference type="InterPro" id="IPR028995">
    <property type="entry name" value="Glyco_hydro_57/38_cen_sf"/>
</dbReference>
<evidence type="ECO:0000256" key="4">
    <source>
        <dbReference type="ARBA" id="ARBA00023295"/>
    </source>
</evidence>
<dbReference type="InterPro" id="IPR037094">
    <property type="entry name" value="Glyco_hydro_38_cen_sf"/>
</dbReference>
<dbReference type="FunFam" id="3.20.110.10:FF:000002">
    <property type="entry name" value="alpha-mannosidase 2C1 isoform X1"/>
    <property type="match status" value="1"/>
</dbReference>
<keyword evidence="4" id="KW-0326">Glycosidase</keyword>
<feature type="domain" description="Glycoside hydrolase family 38 central" evidence="5">
    <location>
        <begin position="514"/>
        <end position="592"/>
    </location>
</feature>
<dbReference type="Gene3D" id="3.20.110.10">
    <property type="entry name" value="Glycoside hydrolase 38, N terminal domain"/>
    <property type="match status" value="1"/>
</dbReference>
<proteinExistence type="inferred from homology"/>
<dbReference type="AlphaFoldDB" id="A0A9W5YBG5"/>
<dbReference type="InterPro" id="IPR011013">
    <property type="entry name" value="Gal_mutarotase_sf_dom"/>
</dbReference>
<dbReference type="InterPro" id="IPR041147">
    <property type="entry name" value="GH38_C"/>
</dbReference>
<dbReference type="PANTHER" id="PTHR46017">
    <property type="entry name" value="ALPHA-MANNOSIDASE 2C1"/>
    <property type="match status" value="1"/>
</dbReference>
<dbReference type="GO" id="GO:0030246">
    <property type="term" value="F:carbohydrate binding"/>
    <property type="evidence" value="ECO:0007669"/>
    <property type="project" value="InterPro"/>
</dbReference>
<dbReference type="InterPro" id="IPR011682">
    <property type="entry name" value="Glyco_hydro_38_C"/>
</dbReference>
<evidence type="ECO:0000256" key="2">
    <source>
        <dbReference type="ARBA" id="ARBA00022723"/>
    </source>
</evidence>
<gene>
    <name evidence="6" type="ORF">SH1V18_19060</name>
</gene>
<dbReference type="GO" id="GO:0004559">
    <property type="term" value="F:alpha-mannosidase activity"/>
    <property type="evidence" value="ECO:0007669"/>
    <property type="project" value="InterPro"/>
</dbReference>
<keyword evidence="2" id="KW-0479">Metal-binding</keyword>
<dbReference type="GO" id="GO:0009313">
    <property type="term" value="P:oligosaccharide catabolic process"/>
    <property type="evidence" value="ECO:0007669"/>
    <property type="project" value="TreeGrafter"/>
</dbReference>
<comment type="similarity">
    <text evidence="1">Belongs to the glycosyl hydrolase 38 family.</text>
</comment>
<evidence type="ECO:0000313" key="6">
    <source>
        <dbReference type="EMBL" id="GKX29426.1"/>
    </source>
</evidence>
<dbReference type="GO" id="GO:0046872">
    <property type="term" value="F:metal ion binding"/>
    <property type="evidence" value="ECO:0007669"/>
    <property type="project" value="UniProtKB-KW"/>
</dbReference>
<dbReference type="Gene3D" id="2.70.98.30">
    <property type="entry name" value="Golgi alpha-mannosidase II, domain 4"/>
    <property type="match status" value="1"/>
</dbReference>
<reference evidence="6" key="1">
    <citation type="submission" date="2022-06" db="EMBL/GenBank/DDBJ databases">
        <title>Vallitalea longa sp. nov., an anaerobic bacterium isolated from marine sediment.</title>
        <authorList>
            <person name="Hirano S."/>
            <person name="Terahara T."/>
            <person name="Mori K."/>
            <person name="Hamada M."/>
            <person name="Matsumoto R."/>
            <person name="Kobayashi T."/>
        </authorList>
    </citation>
    <scope>NUCLEOTIDE SEQUENCE</scope>
    <source>
        <strain evidence="6">SH18-1</strain>
    </source>
</reference>
<dbReference type="GO" id="GO:0006013">
    <property type="term" value="P:mannose metabolic process"/>
    <property type="evidence" value="ECO:0007669"/>
    <property type="project" value="InterPro"/>
</dbReference>
<dbReference type="InterPro" id="IPR027291">
    <property type="entry name" value="Glyco_hydro_38_N_sf"/>
</dbReference>
<name>A0A9W5YBG5_9FIRM</name>
<evidence type="ECO:0000256" key="1">
    <source>
        <dbReference type="ARBA" id="ARBA00009792"/>
    </source>
</evidence>
<keyword evidence="3" id="KW-0378">Hydrolase</keyword>
<dbReference type="SUPFAM" id="SSF88688">
    <property type="entry name" value="Families 57/38 glycoside transferase middle domain"/>
    <property type="match status" value="1"/>
</dbReference>
<dbReference type="Proteomes" id="UP001144256">
    <property type="component" value="Unassembled WGS sequence"/>
</dbReference>
<dbReference type="SUPFAM" id="SSF74650">
    <property type="entry name" value="Galactose mutarotase-like"/>
    <property type="match status" value="1"/>
</dbReference>
<accession>A0A9W5YBG5</accession>
<evidence type="ECO:0000313" key="7">
    <source>
        <dbReference type="Proteomes" id="UP001144256"/>
    </source>
</evidence>